<evidence type="ECO:0000313" key="1">
    <source>
        <dbReference type="EMBL" id="JAH80782.1"/>
    </source>
</evidence>
<name>A0A0E9VS07_ANGAN</name>
<protein>
    <submittedName>
        <fullName evidence="1">Uncharacterized protein</fullName>
    </submittedName>
</protein>
<proteinExistence type="predicted"/>
<reference evidence="1" key="1">
    <citation type="submission" date="2014-11" db="EMBL/GenBank/DDBJ databases">
        <authorList>
            <person name="Amaro Gonzalez C."/>
        </authorList>
    </citation>
    <scope>NUCLEOTIDE SEQUENCE</scope>
</reference>
<dbReference type="AlphaFoldDB" id="A0A0E9VS07"/>
<accession>A0A0E9VS07</accession>
<organism evidence="1">
    <name type="scientific">Anguilla anguilla</name>
    <name type="common">European freshwater eel</name>
    <name type="synonym">Muraena anguilla</name>
    <dbReference type="NCBI Taxonomy" id="7936"/>
    <lineage>
        <taxon>Eukaryota</taxon>
        <taxon>Metazoa</taxon>
        <taxon>Chordata</taxon>
        <taxon>Craniata</taxon>
        <taxon>Vertebrata</taxon>
        <taxon>Euteleostomi</taxon>
        <taxon>Actinopterygii</taxon>
        <taxon>Neopterygii</taxon>
        <taxon>Teleostei</taxon>
        <taxon>Anguilliformes</taxon>
        <taxon>Anguillidae</taxon>
        <taxon>Anguilla</taxon>
    </lineage>
</organism>
<reference evidence="1" key="2">
    <citation type="journal article" date="2015" name="Fish Shellfish Immunol.">
        <title>Early steps in the European eel (Anguilla anguilla)-Vibrio vulnificus interaction in the gills: Role of the RtxA13 toxin.</title>
        <authorList>
            <person name="Callol A."/>
            <person name="Pajuelo D."/>
            <person name="Ebbesson L."/>
            <person name="Teles M."/>
            <person name="MacKenzie S."/>
            <person name="Amaro C."/>
        </authorList>
    </citation>
    <scope>NUCLEOTIDE SEQUENCE</scope>
</reference>
<dbReference type="EMBL" id="GBXM01027795">
    <property type="protein sequence ID" value="JAH80782.1"/>
    <property type="molecule type" value="Transcribed_RNA"/>
</dbReference>
<sequence>MQTVCVPGDPLKLYGKERSDQCIIGR</sequence>